<dbReference type="SUPFAM" id="SSF56281">
    <property type="entry name" value="Metallo-hydrolase/oxidoreductase"/>
    <property type="match status" value="1"/>
</dbReference>
<comment type="similarity">
    <text evidence="6">Belongs to the metallo-beta-lactamase superfamily. Glyoxalase II family.</text>
</comment>
<dbReference type="InterPro" id="IPR001279">
    <property type="entry name" value="Metallo-B-lactamas"/>
</dbReference>
<sequence>ICSISGISLSSAPPVVGALLLWHKFEKVANKKENLCKRKTSLFQTQRRHKECSHLYASGRRQIHSRMSTVASSLQIELVPCLKDNYAYLLHDSSSGTTGIVDPSEPGPIIDVLSQRKFKLTYILNTHHHYDHTGGNMELKDIYGAKVIGPFADKDRIPGIDVALRDGETWMFGGHEMHVLDTPGHTRGHVSFYFPESRAIFTGDTLFSLGCGKLFEGSPEQMWSSLSKIASLPDYVHIFCGHEYTLSNAKFALSVEPGNNELQSYVARAVELRNKGLPTVPSTLAEEKSCNPFLRTFSAEIKGSLNIPETASASEALGRIRKAKDTF</sequence>
<dbReference type="GO" id="GO:0004416">
    <property type="term" value="F:hydroxyacylglutathione hydrolase activity"/>
    <property type="evidence" value="ECO:0007669"/>
    <property type="project" value="UniProtKB-EC"/>
</dbReference>
<evidence type="ECO:0000256" key="9">
    <source>
        <dbReference type="ARBA" id="ARBA00022801"/>
    </source>
</evidence>
<evidence type="ECO:0000313" key="14">
    <source>
        <dbReference type="Proteomes" id="UP000824469"/>
    </source>
</evidence>
<evidence type="ECO:0000256" key="7">
    <source>
        <dbReference type="ARBA" id="ARBA00011917"/>
    </source>
</evidence>
<keyword evidence="14" id="KW-1185">Reference proteome</keyword>
<dbReference type="FunFam" id="3.60.15.10:FF:000019">
    <property type="entry name" value="Hydroxyacylglutathione hydrolase, mitochondrial"/>
    <property type="match status" value="1"/>
</dbReference>
<comment type="catalytic activity">
    <reaction evidence="1">
        <text>an S-(2-hydroxyacyl)glutathione + H2O = a 2-hydroxy carboxylate + glutathione + H(+)</text>
        <dbReference type="Rhea" id="RHEA:21864"/>
        <dbReference type="ChEBI" id="CHEBI:15377"/>
        <dbReference type="ChEBI" id="CHEBI:15378"/>
        <dbReference type="ChEBI" id="CHEBI:57925"/>
        <dbReference type="ChEBI" id="CHEBI:58896"/>
        <dbReference type="ChEBI" id="CHEBI:71261"/>
        <dbReference type="EC" id="3.1.2.6"/>
    </reaction>
</comment>
<evidence type="ECO:0000256" key="2">
    <source>
        <dbReference type="ARBA" id="ARBA00001947"/>
    </source>
</evidence>
<dbReference type="AlphaFoldDB" id="A0AA38CK75"/>
<dbReference type="GO" id="GO:0019243">
    <property type="term" value="P:methylglyoxal catabolic process to D-lactate via S-lactoyl-glutathione"/>
    <property type="evidence" value="ECO:0007669"/>
    <property type="project" value="InterPro"/>
</dbReference>
<dbReference type="PANTHER" id="PTHR43705:SF1">
    <property type="entry name" value="HYDROXYACYLGLUTATHIONE HYDROLASE GLOB"/>
    <property type="match status" value="1"/>
</dbReference>
<evidence type="ECO:0000256" key="6">
    <source>
        <dbReference type="ARBA" id="ARBA00006759"/>
    </source>
</evidence>
<proteinExistence type="inferred from homology"/>
<dbReference type="NCBIfam" id="TIGR03413">
    <property type="entry name" value="GSH_gloB"/>
    <property type="match status" value="1"/>
</dbReference>
<evidence type="ECO:0000256" key="11">
    <source>
        <dbReference type="ARBA" id="ARBA00031044"/>
    </source>
</evidence>
<dbReference type="GO" id="GO:0046872">
    <property type="term" value="F:metal ion binding"/>
    <property type="evidence" value="ECO:0007669"/>
    <property type="project" value="UniProtKB-KW"/>
</dbReference>
<evidence type="ECO:0000256" key="8">
    <source>
        <dbReference type="ARBA" id="ARBA00022723"/>
    </source>
</evidence>
<evidence type="ECO:0000256" key="10">
    <source>
        <dbReference type="ARBA" id="ARBA00022833"/>
    </source>
</evidence>
<evidence type="ECO:0000259" key="12">
    <source>
        <dbReference type="SMART" id="SM00849"/>
    </source>
</evidence>
<feature type="domain" description="Metallo-beta-lactamase" evidence="12">
    <location>
        <begin position="84"/>
        <end position="242"/>
    </location>
</feature>
<name>A0AA38CK75_TAXCH</name>
<evidence type="ECO:0000256" key="4">
    <source>
        <dbReference type="ARBA" id="ARBA00001965"/>
    </source>
</evidence>
<dbReference type="Gene3D" id="3.60.15.10">
    <property type="entry name" value="Ribonuclease Z/Hydroxyacylglutathione hydrolase-like"/>
    <property type="match status" value="1"/>
</dbReference>
<gene>
    <name evidence="13" type="ORF">KI387_013598</name>
</gene>
<dbReference type="CDD" id="cd07723">
    <property type="entry name" value="hydroxyacylglutathione_hydrolase_MBL-fold"/>
    <property type="match status" value="1"/>
</dbReference>
<dbReference type="InterPro" id="IPR017782">
    <property type="entry name" value="Hydroxyacylglutathione_Hdrlase"/>
</dbReference>
<keyword evidence="10" id="KW-0862">Zinc</keyword>
<comment type="cofactor">
    <cofactor evidence="3">
        <name>Fe(2+)</name>
        <dbReference type="ChEBI" id="CHEBI:29033"/>
    </cofactor>
</comment>
<evidence type="ECO:0000256" key="1">
    <source>
        <dbReference type="ARBA" id="ARBA00001623"/>
    </source>
</evidence>
<dbReference type="InterPro" id="IPR035680">
    <property type="entry name" value="Clx_II_MBL"/>
</dbReference>
<dbReference type="SMART" id="SM00849">
    <property type="entry name" value="Lactamase_B"/>
    <property type="match status" value="1"/>
</dbReference>
<dbReference type="InterPro" id="IPR050110">
    <property type="entry name" value="Glyoxalase_II_hydrolase"/>
</dbReference>
<evidence type="ECO:0000313" key="13">
    <source>
        <dbReference type="EMBL" id="KAH9302015.1"/>
    </source>
</evidence>
<evidence type="ECO:0000256" key="3">
    <source>
        <dbReference type="ARBA" id="ARBA00001954"/>
    </source>
</evidence>
<dbReference type="EMBL" id="JAHRHJ020000009">
    <property type="protein sequence ID" value="KAH9302015.1"/>
    <property type="molecule type" value="Genomic_DNA"/>
</dbReference>
<dbReference type="Proteomes" id="UP000824469">
    <property type="component" value="Unassembled WGS sequence"/>
</dbReference>
<accession>A0AA38CK75</accession>
<dbReference type="Pfam" id="PF00753">
    <property type="entry name" value="Lactamase_B"/>
    <property type="match status" value="1"/>
</dbReference>
<organism evidence="13 14">
    <name type="scientific">Taxus chinensis</name>
    <name type="common">Chinese yew</name>
    <name type="synonym">Taxus wallichiana var. chinensis</name>
    <dbReference type="NCBI Taxonomy" id="29808"/>
    <lineage>
        <taxon>Eukaryota</taxon>
        <taxon>Viridiplantae</taxon>
        <taxon>Streptophyta</taxon>
        <taxon>Embryophyta</taxon>
        <taxon>Tracheophyta</taxon>
        <taxon>Spermatophyta</taxon>
        <taxon>Pinopsida</taxon>
        <taxon>Pinidae</taxon>
        <taxon>Conifers II</taxon>
        <taxon>Cupressales</taxon>
        <taxon>Taxaceae</taxon>
        <taxon>Taxus</taxon>
    </lineage>
</organism>
<feature type="non-terminal residue" evidence="13">
    <location>
        <position position="1"/>
    </location>
</feature>
<evidence type="ECO:0000256" key="5">
    <source>
        <dbReference type="ARBA" id="ARBA00004963"/>
    </source>
</evidence>
<dbReference type="Pfam" id="PF16123">
    <property type="entry name" value="HAGH_C"/>
    <property type="match status" value="1"/>
</dbReference>
<dbReference type="OMA" id="CVWPGMR"/>
<keyword evidence="8" id="KW-0479">Metal-binding</keyword>
<comment type="cofactor">
    <cofactor evidence="2">
        <name>Zn(2+)</name>
        <dbReference type="ChEBI" id="CHEBI:29105"/>
    </cofactor>
</comment>
<comment type="cofactor">
    <cofactor evidence="4">
        <name>Fe(3+)</name>
        <dbReference type="ChEBI" id="CHEBI:29034"/>
    </cofactor>
</comment>
<dbReference type="PANTHER" id="PTHR43705">
    <property type="entry name" value="HYDROXYACYLGLUTATHIONE HYDROLASE"/>
    <property type="match status" value="1"/>
</dbReference>
<dbReference type="InterPro" id="IPR036866">
    <property type="entry name" value="RibonucZ/Hydroxyglut_hydro"/>
</dbReference>
<dbReference type="HAMAP" id="MF_01374">
    <property type="entry name" value="Glyoxalase_2"/>
    <property type="match status" value="1"/>
</dbReference>
<dbReference type="EC" id="3.1.2.6" evidence="7"/>
<dbReference type="InterPro" id="IPR032282">
    <property type="entry name" value="HAGH_C"/>
</dbReference>
<comment type="pathway">
    <text evidence="5">Secondary metabolite metabolism; methylglyoxal degradation; (R)-lactate from methylglyoxal: step 2/2.</text>
</comment>
<comment type="caution">
    <text evidence="13">The sequence shown here is derived from an EMBL/GenBank/DDBJ whole genome shotgun (WGS) entry which is preliminary data.</text>
</comment>
<keyword evidence="9" id="KW-0378">Hydrolase</keyword>
<reference evidence="13 14" key="1">
    <citation type="journal article" date="2021" name="Nat. Plants">
        <title>The Taxus genome provides insights into paclitaxel biosynthesis.</title>
        <authorList>
            <person name="Xiong X."/>
            <person name="Gou J."/>
            <person name="Liao Q."/>
            <person name="Li Y."/>
            <person name="Zhou Q."/>
            <person name="Bi G."/>
            <person name="Li C."/>
            <person name="Du R."/>
            <person name="Wang X."/>
            <person name="Sun T."/>
            <person name="Guo L."/>
            <person name="Liang H."/>
            <person name="Lu P."/>
            <person name="Wu Y."/>
            <person name="Zhang Z."/>
            <person name="Ro D.K."/>
            <person name="Shang Y."/>
            <person name="Huang S."/>
            <person name="Yan J."/>
        </authorList>
    </citation>
    <scope>NUCLEOTIDE SEQUENCE [LARGE SCALE GENOMIC DNA]</scope>
    <source>
        <strain evidence="13">Ta-2019</strain>
    </source>
</reference>
<protein>
    <recommendedName>
        <fullName evidence="7">hydroxyacylglutathione hydrolase</fullName>
        <ecNumber evidence="7">3.1.2.6</ecNumber>
    </recommendedName>
    <alternativeName>
        <fullName evidence="11">Glyoxalase II</fullName>
    </alternativeName>
</protein>